<reference evidence="3" key="1">
    <citation type="journal article" date="2019" name="Int. J. Syst. Evol. Microbiol.">
        <title>The Global Catalogue of Microorganisms (GCM) 10K type strain sequencing project: providing services to taxonomists for standard genome sequencing and annotation.</title>
        <authorList>
            <consortium name="The Broad Institute Genomics Platform"/>
            <consortium name="The Broad Institute Genome Sequencing Center for Infectious Disease"/>
            <person name="Wu L."/>
            <person name="Ma J."/>
        </authorList>
    </citation>
    <scope>NUCLEOTIDE SEQUENCE [LARGE SCALE GENOMIC DNA]</scope>
    <source>
        <strain evidence="3">KCTC 42953</strain>
    </source>
</reference>
<organism evidence="2 3">
    <name type="scientific">Marinicella sediminis</name>
    <dbReference type="NCBI Taxonomy" id="1792834"/>
    <lineage>
        <taxon>Bacteria</taxon>
        <taxon>Pseudomonadati</taxon>
        <taxon>Pseudomonadota</taxon>
        <taxon>Gammaproteobacteria</taxon>
        <taxon>Lysobacterales</taxon>
        <taxon>Marinicellaceae</taxon>
        <taxon>Marinicella</taxon>
    </lineage>
</organism>
<dbReference type="RefSeq" id="WP_077410682.1">
    <property type="nucleotide sequence ID" value="NZ_JBHRTS010000005.1"/>
</dbReference>
<dbReference type="SUPFAM" id="SSF82689">
    <property type="entry name" value="Mechanosensitive channel protein MscS (YggB), C-terminal domain"/>
    <property type="match status" value="1"/>
</dbReference>
<evidence type="ECO:0000313" key="3">
    <source>
        <dbReference type="Proteomes" id="UP001595533"/>
    </source>
</evidence>
<feature type="transmembrane region" description="Helical" evidence="1">
    <location>
        <begin position="158"/>
        <end position="175"/>
    </location>
</feature>
<dbReference type="EMBL" id="JBHRTS010000005">
    <property type="protein sequence ID" value="MFC3194626.1"/>
    <property type="molecule type" value="Genomic_DNA"/>
</dbReference>
<feature type="transmembrane region" description="Helical" evidence="1">
    <location>
        <begin position="55"/>
        <end position="73"/>
    </location>
</feature>
<evidence type="ECO:0000313" key="2">
    <source>
        <dbReference type="EMBL" id="MFC3194626.1"/>
    </source>
</evidence>
<keyword evidence="3" id="KW-1185">Reference proteome</keyword>
<sequence length="353" mass="40224">MITSITAYFLTLSVFGKTAVVLNISLFIIAGFLFRQVVPSGSPEQDKKRSRKLRLINVVLLSIYLFDWLWNYYFSDQTGHTEFFKRISQTGLVLLLGYLFTQFSHSWTIRKYGKQRTIEGKESKTRTYQSEMGYIIILLITIAVSLLLLINIWQVTSWLQATGVIGGILVILFGTKEAWAHDAVSGLIMLHQGEIAPGVVCRIPSMGILAVVRRMSLTETTFHDVIQKHNIIVANNKLRAVPVEVLNRTDSAFWNDYVEFNIGYDTPSEQVESFIQAVWTRACELEKHLDPEKTPRLVLVNPGDHAIQWRMNYRVESVYRIKQARFAINRAAFDLQTEHGLSLATPITHQSVG</sequence>
<gene>
    <name evidence="2" type="ORF">ACFODZ_10295</name>
</gene>
<name>A0ABV7J926_9GAMM</name>
<comment type="caution">
    <text evidence="2">The sequence shown here is derived from an EMBL/GenBank/DDBJ whole genome shotgun (WGS) entry which is preliminary data.</text>
</comment>
<feature type="transmembrane region" description="Helical" evidence="1">
    <location>
        <begin position="93"/>
        <end position="112"/>
    </location>
</feature>
<dbReference type="Gene3D" id="3.30.70.100">
    <property type="match status" value="1"/>
</dbReference>
<protein>
    <submittedName>
        <fullName evidence="2">Mechanosensitive ion channel domain-containing protein</fullName>
    </submittedName>
</protein>
<feature type="transmembrane region" description="Helical" evidence="1">
    <location>
        <begin position="6"/>
        <end position="34"/>
    </location>
</feature>
<feature type="transmembrane region" description="Helical" evidence="1">
    <location>
        <begin position="133"/>
        <end position="152"/>
    </location>
</feature>
<evidence type="ECO:0000256" key="1">
    <source>
        <dbReference type="SAM" id="Phobius"/>
    </source>
</evidence>
<keyword evidence="1" id="KW-0812">Transmembrane</keyword>
<dbReference type="Proteomes" id="UP001595533">
    <property type="component" value="Unassembled WGS sequence"/>
</dbReference>
<keyword evidence="1" id="KW-1133">Transmembrane helix</keyword>
<proteinExistence type="predicted"/>
<keyword evidence="1" id="KW-0472">Membrane</keyword>
<accession>A0ABV7J926</accession>
<dbReference type="InterPro" id="IPR011066">
    <property type="entry name" value="MscS_channel_C_sf"/>
</dbReference>